<keyword evidence="10" id="KW-0963">Cytoplasm</keyword>
<dbReference type="InterPro" id="IPR013658">
    <property type="entry name" value="SGL"/>
</dbReference>
<evidence type="ECO:0000256" key="1">
    <source>
        <dbReference type="ARBA" id="ARBA00001589"/>
    </source>
</evidence>
<evidence type="ECO:0000256" key="6">
    <source>
        <dbReference type="ARBA" id="ARBA00004496"/>
    </source>
</evidence>
<dbReference type="SUPFAM" id="SSF63829">
    <property type="entry name" value="Calcium-dependent phosphotriesterase"/>
    <property type="match status" value="1"/>
</dbReference>
<dbReference type="InterPro" id="IPR008367">
    <property type="entry name" value="Regucalcin"/>
</dbReference>
<dbReference type="PANTHER" id="PTHR10907:SF47">
    <property type="entry name" value="REGUCALCIN"/>
    <property type="match status" value="1"/>
</dbReference>
<name>A0ABP7QFI8_9SPHI</name>
<comment type="caution">
    <text evidence="16">The sequence shown here is derived from an EMBL/GenBank/DDBJ whole genome shotgun (WGS) entry which is preliminary data.</text>
</comment>
<evidence type="ECO:0000256" key="11">
    <source>
        <dbReference type="ARBA" id="ARBA00022723"/>
    </source>
</evidence>
<organism evidence="16 17">
    <name type="scientific">Mucilaginibacter dorajii</name>
    <dbReference type="NCBI Taxonomy" id="692994"/>
    <lineage>
        <taxon>Bacteria</taxon>
        <taxon>Pseudomonadati</taxon>
        <taxon>Bacteroidota</taxon>
        <taxon>Sphingobacteriia</taxon>
        <taxon>Sphingobacteriales</taxon>
        <taxon>Sphingobacteriaceae</taxon>
        <taxon>Mucilaginibacter</taxon>
    </lineage>
</organism>
<keyword evidence="12" id="KW-0378">Hydrolase</keyword>
<proteinExistence type="inferred from homology"/>
<comment type="cofactor">
    <cofactor evidence="5">
        <name>Zn(2+)</name>
        <dbReference type="ChEBI" id="CHEBI:29105"/>
    </cofactor>
</comment>
<dbReference type="Proteomes" id="UP001500742">
    <property type="component" value="Unassembled WGS sequence"/>
</dbReference>
<gene>
    <name evidence="16" type="ORF">GCM10022210_34390</name>
</gene>
<dbReference type="EMBL" id="BAAAZC010000025">
    <property type="protein sequence ID" value="GAA3980291.1"/>
    <property type="molecule type" value="Genomic_DNA"/>
</dbReference>
<feature type="domain" description="SMP-30/Gluconolactonase/LRE-like region" evidence="15">
    <location>
        <begin position="12"/>
        <end position="255"/>
    </location>
</feature>
<dbReference type="InterPro" id="IPR011042">
    <property type="entry name" value="6-blade_b-propeller_TolB-like"/>
</dbReference>
<evidence type="ECO:0000256" key="2">
    <source>
        <dbReference type="ARBA" id="ARBA00001913"/>
    </source>
</evidence>
<keyword evidence="17" id="KW-1185">Reference proteome</keyword>
<comment type="cofactor">
    <cofactor evidence="2">
        <name>Ca(2+)</name>
        <dbReference type="ChEBI" id="CHEBI:29108"/>
    </cofactor>
</comment>
<keyword evidence="11" id="KW-0479">Metal-binding</keyword>
<evidence type="ECO:0000256" key="8">
    <source>
        <dbReference type="ARBA" id="ARBA00013227"/>
    </source>
</evidence>
<evidence type="ECO:0000256" key="12">
    <source>
        <dbReference type="ARBA" id="ARBA00022801"/>
    </source>
</evidence>
<evidence type="ECO:0000313" key="16">
    <source>
        <dbReference type="EMBL" id="GAA3980291.1"/>
    </source>
</evidence>
<dbReference type="RefSeq" id="WP_259088313.1">
    <property type="nucleotide sequence ID" value="NZ_BAAAZC010000025.1"/>
</dbReference>
<comment type="cofactor">
    <cofactor evidence="3">
        <name>Mn(2+)</name>
        <dbReference type="ChEBI" id="CHEBI:29035"/>
    </cofactor>
</comment>
<dbReference type="PANTHER" id="PTHR10907">
    <property type="entry name" value="REGUCALCIN"/>
    <property type="match status" value="1"/>
</dbReference>
<keyword evidence="13" id="KW-0106">Calcium</keyword>
<comment type="catalytic activity">
    <reaction evidence="1">
        <text>D-glucono-1,5-lactone + H2O = D-gluconate + H(+)</text>
        <dbReference type="Rhea" id="RHEA:10440"/>
        <dbReference type="ChEBI" id="CHEBI:15377"/>
        <dbReference type="ChEBI" id="CHEBI:15378"/>
        <dbReference type="ChEBI" id="CHEBI:16217"/>
        <dbReference type="ChEBI" id="CHEBI:18391"/>
        <dbReference type="EC" id="3.1.1.17"/>
    </reaction>
</comment>
<dbReference type="PRINTS" id="PR01790">
    <property type="entry name" value="SMP30FAMILY"/>
</dbReference>
<evidence type="ECO:0000256" key="7">
    <source>
        <dbReference type="ARBA" id="ARBA00008853"/>
    </source>
</evidence>
<dbReference type="InterPro" id="IPR005511">
    <property type="entry name" value="SMP-30"/>
</dbReference>
<comment type="subcellular location">
    <subcellularLocation>
        <location evidence="6">Cytoplasm</location>
    </subcellularLocation>
</comment>
<evidence type="ECO:0000256" key="9">
    <source>
        <dbReference type="ARBA" id="ARBA00016808"/>
    </source>
</evidence>
<dbReference type="Pfam" id="PF08450">
    <property type="entry name" value="SGL"/>
    <property type="match status" value="1"/>
</dbReference>
<protein>
    <recommendedName>
        <fullName evidence="9">Regucalcin</fullName>
        <ecNumber evidence="8">3.1.1.17</ecNumber>
    </recommendedName>
    <alternativeName>
        <fullName evidence="14">Gluconolactonase</fullName>
    </alternativeName>
</protein>
<evidence type="ECO:0000256" key="10">
    <source>
        <dbReference type="ARBA" id="ARBA00022490"/>
    </source>
</evidence>
<accession>A0ABP7QFI8</accession>
<comment type="cofactor">
    <cofactor evidence="4">
        <name>Mg(2+)</name>
        <dbReference type="ChEBI" id="CHEBI:18420"/>
    </cofactor>
</comment>
<sequence length="291" mass="31685">MVNAVVEHACFLGEGPVWDNKTGTLYWVDILIGHIHQFKPATGEFKTTELNQMVSAVALCTNGDTLAALQSGLSIIPQHADRLAYINHPEKHLPQNRFNDGKCDPAGRFWIGTMAIDETAGAGSLYTLDTDGGLSLKIQGTTISNGMAWSADHQTFYYIDTPTLQIVAYDFNKGDGSISNKRTVITIDEKDGYPDGMTIDSEGMLWIAHWGGWQVSRRDPSTGKTLFALPMPVANITSCTFGGDDLGDLYITTAQKGLPADELGQQPGAGHLYVWKNSGYKGMPAFEYKAD</sequence>
<evidence type="ECO:0000256" key="4">
    <source>
        <dbReference type="ARBA" id="ARBA00001946"/>
    </source>
</evidence>
<evidence type="ECO:0000256" key="13">
    <source>
        <dbReference type="ARBA" id="ARBA00022837"/>
    </source>
</evidence>
<evidence type="ECO:0000256" key="5">
    <source>
        <dbReference type="ARBA" id="ARBA00001947"/>
    </source>
</evidence>
<evidence type="ECO:0000313" key="17">
    <source>
        <dbReference type="Proteomes" id="UP001500742"/>
    </source>
</evidence>
<evidence type="ECO:0000256" key="14">
    <source>
        <dbReference type="ARBA" id="ARBA00032464"/>
    </source>
</evidence>
<comment type="similarity">
    <text evidence="7">Belongs to the SMP-30/CGR1 family.</text>
</comment>
<dbReference type="Gene3D" id="2.120.10.30">
    <property type="entry name" value="TolB, C-terminal domain"/>
    <property type="match status" value="1"/>
</dbReference>
<dbReference type="PRINTS" id="PR01791">
    <property type="entry name" value="REGUCALCIN"/>
</dbReference>
<evidence type="ECO:0000259" key="15">
    <source>
        <dbReference type="Pfam" id="PF08450"/>
    </source>
</evidence>
<evidence type="ECO:0000256" key="3">
    <source>
        <dbReference type="ARBA" id="ARBA00001936"/>
    </source>
</evidence>
<reference evidence="17" key="1">
    <citation type="journal article" date="2019" name="Int. J. Syst. Evol. Microbiol.">
        <title>The Global Catalogue of Microorganisms (GCM) 10K type strain sequencing project: providing services to taxonomists for standard genome sequencing and annotation.</title>
        <authorList>
            <consortium name="The Broad Institute Genomics Platform"/>
            <consortium name="The Broad Institute Genome Sequencing Center for Infectious Disease"/>
            <person name="Wu L."/>
            <person name="Ma J."/>
        </authorList>
    </citation>
    <scope>NUCLEOTIDE SEQUENCE [LARGE SCALE GENOMIC DNA]</scope>
    <source>
        <strain evidence="17">JCM 16601</strain>
    </source>
</reference>
<dbReference type="EC" id="3.1.1.17" evidence="8"/>